<dbReference type="OrthoDB" id="93664at2759"/>
<dbReference type="KEGG" id="xtr:116407686"/>
<dbReference type="InterPro" id="IPR001254">
    <property type="entry name" value="Trypsin_dom"/>
</dbReference>
<reference evidence="11" key="3">
    <citation type="submission" date="2025-04" db="UniProtKB">
        <authorList>
            <consortium name="RefSeq"/>
        </authorList>
    </citation>
    <scope>IDENTIFICATION</scope>
    <source>
        <strain evidence="11">Nigerian</strain>
        <tissue evidence="11">Liver and blood</tissue>
    </source>
</reference>
<evidence type="ECO:0000259" key="8">
    <source>
        <dbReference type="PROSITE" id="PS50240"/>
    </source>
</evidence>
<keyword evidence="2 7" id="KW-0732">Signal</keyword>
<feature type="chain" id="PRO_5044634362" evidence="7">
    <location>
        <begin position="24"/>
        <end position="403"/>
    </location>
</feature>
<dbReference type="InterPro" id="IPR033116">
    <property type="entry name" value="TRYPSIN_SER"/>
</dbReference>
<keyword evidence="1 6" id="KW-0645">Protease</keyword>
<reference evidence="9" key="2">
    <citation type="submission" date="2020-05" db="UniProtKB">
        <authorList>
            <consortium name="Ensembl"/>
        </authorList>
    </citation>
    <scope>IDENTIFICATION</scope>
</reference>
<dbReference type="InterPro" id="IPR018114">
    <property type="entry name" value="TRYPSIN_HIS"/>
</dbReference>
<dbReference type="Ensembl" id="ENSXETT00000073744">
    <property type="protein sequence ID" value="ENSXETP00000101668"/>
    <property type="gene ID" value="ENSXETG00000032140"/>
</dbReference>
<proteinExistence type="predicted"/>
<dbReference type="PROSITE" id="PS00135">
    <property type="entry name" value="TRYPSIN_SER"/>
    <property type="match status" value="1"/>
</dbReference>
<dbReference type="Gene3D" id="2.40.10.10">
    <property type="entry name" value="Trypsin-like serine proteases"/>
    <property type="match status" value="1"/>
</dbReference>
<dbReference type="GO" id="GO:0004252">
    <property type="term" value="F:serine-type endopeptidase activity"/>
    <property type="evidence" value="ECO:0007669"/>
    <property type="project" value="InterPro"/>
</dbReference>
<sequence length="403" mass="42586">MKILHLLGAVFLLSWGTYRTTEAQQLCGQRLVSSGVMGGQDSQPGMWPWQVNIRSQSGGFCGGSLITSKWVVSAAHCCDSTLTPSNYTVYAGSYNLSGTNPNEVSITVKNFIIHPNYTAAENGSDICLMELGTELNFTQYIAPVCLPASGVTFPTGLPCWVTGWGEPAFNVSLPSPVTLQQESVPLIGSQDCNNYYASHPYIKDDMICAGNVSGGKGSCQGDSGGPLVCAEADRWFLVGIVSFGLSCQQPNYPEVYGRINGFLDWITSSIPNVSANVLNVTFTGPTPNTTATTTSTLTTSIPNITNSLTTSLTPSVPNATYSATASSIANITDSLTTSLSTSLPNTTTSLATSLPNTTTSVANYLANAVQNTTNSVTTNLPTPIPMFTFTLIIVYICSFSLPS</sequence>
<name>A0A6I8SUY8_XENTR</name>
<evidence type="ECO:0000313" key="11">
    <source>
        <dbReference type="RefSeq" id="XP_031749385.1"/>
    </source>
</evidence>
<keyword evidence="5" id="KW-1015">Disulfide bond</keyword>
<organism evidence="9">
    <name type="scientific">Xenopus tropicalis</name>
    <name type="common">Western clawed frog</name>
    <name type="synonym">Silurana tropicalis</name>
    <dbReference type="NCBI Taxonomy" id="8364"/>
    <lineage>
        <taxon>Eukaryota</taxon>
        <taxon>Metazoa</taxon>
        <taxon>Chordata</taxon>
        <taxon>Craniata</taxon>
        <taxon>Vertebrata</taxon>
        <taxon>Euteleostomi</taxon>
        <taxon>Amphibia</taxon>
        <taxon>Batrachia</taxon>
        <taxon>Anura</taxon>
        <taxon>Pipoidea</taxon>
        <taxon>Pipidae</taxon>
        <taxon>Xenopodinae</taxon>
        <taxon>Xenopus</taxon>
        <taxon>Silurana</taxon>
    </lineage>
</organism>
<dbReference type="AGR" id="Xenbase:XB-GENE-29093015"/>
<dbReference type="GO" id="GO:0008236">
    <property type="term" value="F:serine-type peptidase activity"/>
    <property type="evidence" value="ECO:0000318"/>
    <property type="project" value="GO_Central"/>
</dbReference>
<protein>
    <submittedName>
        <fullName evidence="9 11">Serine protease 27-like</fullName>
    </submittedName>
</protein>
<evidence type="ECO:0000256" key="4">
    <source>
        <dbReference type="ARBA" id="ARBA00022825"/>
    </source>
</evidence>
<dbReference type="Xenbase" id="XB-GENE-29093015">
    <property type="gene designation" value="LOC116407686"/>
</dbReference>
<accession>A0A6I8SUY8</accession>
<evidence type="ECO:0000256" key="5">
    <source>
        <dbReference type="ARBA" id="ARBA00023157"/>
    </source>
</evidence>
<dbReference type="RefSeq" id="XP_031749385.1">
    <property type="nucleotide sequence ID" value="XM_031893525.1"/>
</dbReference>
<dbReference type="GO" id="GO:0006508">
    <property type="term" value="P:proteolysis"/>
    <property type="evidence" value="ECO:0007669"/>
    <property type="project" value="UniProtKB-KW"/>
</dbReference>
<gene>
    <name evidence="9 11 12" type="primary">LOC116407686</name>
</gene>
<dbReference type="OMA" id="YCGASYI"/>
<evidence type="ECO:0000256" key="6">
    <source>
        <dbReference type="RuleBase" id="RU363034"/>
    </source>
</evidence>
<dbReference type="SMART" id="SM00020">
    <property type="entry name" value="Tryp_SPc"/>
    <property type="match status" value="1"/>
</dbReference>
<dbReference type="InterPro" id="IPR001314">
    <property type="entry name" value="Peptidase_S1A"/>
</dbReference>
<dbReference type="GeneTree" id="ENSGT00940000164686"/>
<dbReference type="PANTHER" id="PTHR24252:SF7">
    <property type="entry name" value="HYALIN"/>
    <property type="match status" value="1"/>
</dbReference>
<dbReference type="CDD" id="cd00190">
    <property type="entry name" value="Tryp_SPc"/>
    <property type="match status" value="1"/>
</dbReference>
<dbReference type="GeneID" id="116407686"/>
<dbReference type="PRINTS" id="PR00722">
    <property type="entry name" value="CHYMOTRYPSIN"/>
</dbReference>
<feature type="signal peptide" evidence="7">
    <location>
        <begin position="1"/>
        <end position="23"/>
    </location>
</feature>
<evidence type="ECO:0000313" key="9">
    <source>
        <dbReference type="Ensembl" id="ENSXETP00000101668"/>
    </source>
</evidence>
<dbReference type="PROSITE" id="PS00134">
    <property type="entry name" value="TRYPSIN_HIS"/>
    <property type="match status" value="1"/>
</dbReference>
<keyword evidence="4 6" id="KW-0720">Serine protease</keyword>
<dbReference type="FunFam" id="2.40.10.10:FF:000024">
    <property type="entry name" value="Serine protease 53"/>
    <property type="match status" value="1"/>
</dbReference>
<evidence type="ECO:0000256" key="2">
    <source>
        <dbReference type="ARBA" id="ARBA00022729"/>
    </source>
</evidence>
<dbReference type="AlphaFoldDB" id="A0A6I8SUY8"/>
<dbReference type="PANTHER" id="PTHR24252">
    <property type="entry name" value="ACROSIN-RELATED"/>
    <property type="match status" value="1"/>
</dbReference>
<evidence type="ECO:0000256" key="1">
    <source>
        <dbReference type="ARBA" id="ARBA00022670"/>
    </source>
</evidence>
<dbReference type="InterPro" id="IPR043504">
    <property type="entry name" value="Peptidase_S1_PA_chymotrypsin"/>
</dbReference>
<evidence type="ECO:0000313" key="12">
    <source>
        <dbReference type="Xenbase" id="XB-GENE-29093015"/>
    </source>
</evidence>
<dbReference type="PROSITE" id="PS50240">
    <property type="entry name" value="TRYPSIN_DOM"/>
    <property type="match status" value="1"/>
</dbReference>
<dbReference type="Pfam" id="PF00089">
    <property type="entry name" value="Trypsin"/>
    <property type="match status" value="1"/>
</dbReference>
<reference evidence="9" key="1">
    <citation type="journal article" date="2010" name="Science">
        <title>The genome of the Western clawed frog Xenopus tropicalis.</title>
        <authorList>
            <person name="Hellsten U."/>
            <person name="Harland R.M."/>
            <person name="Gilchrist M.J."/>
            <person name="Hendrix D."/>
            <person name="Jurka J."/>
            <person name="Kapitonov V."/>
            <person name="Ovcharenko I."/>
            <person name="Putnam N.H."/>
            <person name="Shu S."/>
            <person name="Taher L."/>
            <person name="Blitz I.L."/>
            <person name="Blumberg B."/>
            <person name="Dichmann D.S."/>
            <person name="Dubchak I."/>
            <person name="Amaya E."/>
            <person name="Detter J.C."/>
            <person name="Fletcher R."/>
            <person name="Gerhard D.S."/>
            <person name="Goodstein D."/>
            <person name="Graves T."/>
            <person name="Grigoriev I.V."/>
            <person name="Grimwood J."/>
            <person name="Kawashima T."/>
            <person name="Lindquist E."/>
            <person name="Lucas S.M."/>
            <person name="Mead P.E."/>
            <person name="Mitros T."/>
            <person name="Ogino H."/>
            <person name="Ohta Y."/>
            <person name="Poliakov A.V."/>
            <person name="Pollet N."/>
            <person name="Robert J."/>
            <person name="Salamov A."/>
            <person name="Sater A.K."/>
            <person name="Schmutz J."/>
            <person name="Terry A."/>
            <person name="Vize P.D."/>
            <person name="Warren W.C."/>
            <person name="Wells D."/>
            <person name="Wills A."/>
            <person name="Wilson R.K."/>
            <person name="Zimmerman L.B."/>
            <person name="Zorn A.M."/>
            <person name="Grainger R."/>
            <person name="Grammer T."/>
            <person name="Khokha M.K."/>
            <person name="Richardson P.M."/>
            <person name="Rokhsar D.S."/>
        </authorList>
    </citation>
    <scope>NUCLEOTIDE SEQUENCE [LARGE SCALE GENOMIC DNA]</scope>
    <source>
        <strain evidence="9">Nigerian</strain>
    </source>
</reference>
<keyword evidence="10" id="KW-1185">Reference proteome</keyword>
<dbReference type="SUPFAM" id="SSF50494">
    <property type="entry name" value="Trypsin-like serine proteases"/>
    <property type="match status" value="1"/>
</dbReference>
<evidence type="ECO:0000313" key="10">
    <source>
        <dbReference type="Proteomes" id="UP000008143"/>
    </source>
</evidence>
<dbReference type="InterPro" id="IPR009003">
    <property type="entry name" value="Peptidase_S1_PA"/>
</dbReference>
<feature type="domain" description="Peptidase S1" evidence="8">
    <location>
        <begin position="36"/>
        <end position="271"/>
    </location>
</feature>
<dbReference type="Proteomes" id="UP000008143">
    <property type="component" value="Chromosome 9"/>
</dbReference>
<evidence type="ECO:0000256" key="3">
    <source>
        <dbReference type="ARBA" id="ARBA00022801"/>
    </source>
</evidence>
<evidence type="ECO:0000256" key="7">
    <source>
        <dbReference type="SAM" id="SignalP"/>
    </source>
</evidence>
<keyword evidence="3 6" id="KW-0378">Hydrolase</keyword>